<dbReference type="Gene3D" id="3.30.230.10">
    <property type="match status" value="1"/>
</dbReference>
<dbReference type="GeneID" id="94019892"/>
<dbReference type="Proteomes" id="UP000183076">
    <property type="component" value="Unassembled WGS sequence"/>
</dbReference>
<keyword evidence="6 10" id="KW-0418">Kinase</keyword>
<feature type="binding site" evidence="10">
    <location>
        <begin position="102"/>
        <end position="112"/>
    </location>
    <ligand>
        <name>ATP</name>
        <dbReference type="ChEBI" id="CHEBI:30616"/>
    </ligand>
</feature>
<dbReference type="Pfam" id="PF08544">
    <property type="entry name" value="GHMP_kinases_C"/>
    <property type="match status" value="1"/>
</dbReference>
<comment type="pathway">
    <text evidence="10">Isoprenoid biosynthesis; isopentenyl diphosphate biosynthesis via DXP pathway; isopentenyl diphosphate from 1-deoxy-D-xylulose 5-phosphate: step 3/6.</text>
</comment>
<dbReference type="GO" id="GO:0050515">
    <property type="term" value="F:4-(cytidine 5'-diphospho)-2-C-methyl-D-erythritol kinase activity"/>
    <property type="evidence" value="ECO:0007669"/>
    <property type="project" value="UniProtKB-UniRule"/>
</dbReference>
<evidence type="ECO:0000259" key="12">
    <source>
        <dbReference type="Pfam" id="PF08544"/>
    </source>
</evidence>
<evidence type="ECO:0000256" key="6">
    <source>
        <dbReference type="ARBA" id="ARBA00022777"/>
    </source>
</evidence>
<dbReference type="InterPro" id="IPR036554">
    <property type="entry name" value="GHMP_kinase_C_sf"/>
</dbReference>
<keyword evidence="5 10" id="KW-0547">Nucleotide-binding</keyword>
<protein>
    <recommendedName>
        <fullName evidence="3 10">4-diphosphocytidyl-2-C-methyl-D-erythritol kinase</fullName>
        <shortName evidence="10">CMK</shortName>
        <ecNumber evidence="2 10">2.7.1.148</ecNumber>
    </recommendedName>
    <alternativeName>
        <fullName evidence="9 10">4-(cytidine-5'-diphospho)-2-C-methyl-D-erythritol kinase</fullName>
    </alternativeName>
</protein>
<dbReference type="Pfam" id="PF00288">
    <property type="entry name" value="GHMP_kinases_N"/>
    <property type="match status" value="1"/>
</dbReference>
<dbReference type="PANTHER" id="PTHR43527:SF2">
    <property type="entry name" value="4-DIPHOSPHOCYTIDYL-2-C-METHYL-D-ERYTHRITOL KINASE, CHLOROPLASTIC"/>
    <property type="match status" value="1"/>
</dbReference>
<evidence type="ECO:0000259" key="11">
    <source>
        <dbReference type="Pfam" id="PF00288"/>
    </source>
</evidence>
<comment type="function">
    <text evidence="10">Catalyzes the phosphorylation of the position 2 hydroxy group of 4-diphosphocytidyl-2C-methyl-D-erythritol.</text>
</comment>
<dbReference type="PIRSF" id="PIRSF010376">
    <property type="entry name" value="IspE"/>
    <property type="match status" value="1"/>
</dbReference>
<sequence>MTTQGAALGVANAGFAWAKVNLTLHVTGQRSDGYHLLDSLVVRAGVGDRIAVSPSDQLELFIDGPYGGAAPHDDRNLVVRAARLLDAGAGRGARLHLTKNLPAAAGIGGGSADAATALRLLSAHWGLPVPEDVARLGADVPVCLHDTPQRMEGIGERLTPAPKLPPCWLVLINPNKSAATPEVFSRLESRANAPMPKELPAFTSAPAFAAWLATQRNDLEAPAIQVVPEVAECLGSLQDALLARMSGSGATCFGLYETEALAQRAATRIAAAQPGWWVTAAPMLG</sequence>
<dbReference type="InterPro" id="IPR013750">
    <property type="entry name" value="GHMP_kinase_C_dom"/>
</dbReference>
<comment type="similarity">
    <text evidence="1 10">Belongs to the GHMP kinase family. IspE subfamily.</text>
</comment>
<dbReference type="SUPFAM" id="SSF54211">
    <property type="entry name" value="Ribosomal protein S5 domain 2-like"/>
    <property type="match status" value="1"/>
</dbReference>
<evidence type="ECO:0000256" key="4">
    <source>
        <dbReference type="ARBA" id="ARBA00022679"/>
    </source>
</evidence>
<dbReference type="InterPro" id="IPR004424">
    <property type="entry name" value="IspE"/>
</dbReference>
<feature type="domain" description="GHMP kinase C-terminal" evidence="12">
    <location>
        <begin position="214"/>
        <end position="271"/>
    </location>
</feature>
<dbReference type="InterPro" id="IPR014721">
    <property type="entry name" value="Ribsml_uS5_D2-typ_fold_subgr"/>
</dbReference>
<dbReference type="GO" id="GO:0019288">
    <property type="term" value="P:isopentenyl diphosphate biosynthetic process, methylerythritol 4-phosphate pathway"/>
    <property type="evidence" value="ECO:0007669"/>
    <property type="project" value="UniProtKB-UniRule"/>
</dbReference>
<dbReference type="SUPFAM" id="SSF55060">
    <property type="entry name" value="GHMP Kinase, C-terminal domain"/>
    <property type="match status" value="1"/>
</dbReference>
<feature type="active site" evidence="10">
    <location>
        <position position="139"/>
    </location>
</feature>
<evidence type="ECO:0000256" key="8">
    <source>
        <dbReference type="ARBA" id="ARBA00023229"/>
    </source>
</evidence>
<evidence type="ECO:0000256" key="9">
    <source>
        <dbReference type="ARBA" id="ARBA00032554"/>
    </source>
</evidence>
<dbReference type="HAMAP" id="MF_00061">
    <property type="entry name" value="IspE"/>
    <property type="match status" value="1"/>
</dbReference>
<dbReference type="EMBL" id="FNNB01000001">
    <property type="protein sequence ID" value="SDW21208.1"/>
    <property type="molecule type" value="Genomic_DNA"/>
</dbReference>
<evidence type="ECO:0000256" key="7">
    <source>
        <dbReference type="ARBA" id="ARBA00022840"/>
    </source>
</evidence>
<evidence type="ECO:0000256" key="1">
    <source>
        <dbReference type="ARBA" id="ARBA00009684"/>
    </source>
</evidence>
<gene>
    <name evidence="10" type="primary">ispE</name>
    <name evidence="13" type="ORF">SAMN04488041_101576</name>
</gene>
<evidence type="ECO:0000256" key="3">
    <source>
        <dbReference type="ARBA" id="ARBA00017473"/>
    </source>
</evidence>
<dbReference type="RefSeq" id="WP_074634722.1">
    <property type="nucleotide sequence ID" value="NZ_CP160849.1"/>
</dbReference>
<dbReference type="STRING" id="60137.SAMN04488041_101576"/>
<dbReference type="AlphaFoldDB" id="A0A1H2RPK6"/>
<accession>A0A1H2RPK6</accession>
<dbReference type="UniPathway" id="UPA00056">
    <property type="reaction ID" value="UER00094"/>
</dbReference>
<feature type="domain" description="GHMP kinase N-terminal" evidence="11">
    <location>
        <begin position="76"/>
        <end position="141"/>
    </location>
</feature>
<dbReference type="NCBIfam" id="NF011202">
    <property type="entry name" value="PRK14608.1"/>
    <property type="match status" value="1"/>
</dbReference>
<evidence type="ECO:0000256" key="2">
    <source>
        <dbReference type="ARBA" id="ARBA00012052"/>
    </source>
</evidence>
<dbReference type="GO" id="GO:0005524">
    <property type="term" value="F:ATP binding"/>
    <property type="evidence" value="ECO:0007669"/>
    <property type="project" value="UniProtKB-UniRule"/>
</dbReference>
<evidence type="ECO:0000313" key="14">
    <source>
        <dbReference type="Proteomes" id="UP000183076"/>
    </source>
</evidence>
<keyword evidence="4 10" id="KW-0808">Transferase</keyword>
<keyword evidence="8 10" id="KW-0414">Isoprene biosynthesis</keyword>
<dbReference type="PANTHER" id="PTHR43527">
    <property type="entry name" value="4-DIPHOSPHOCYTIDYL-2-C-METHYL-D-ERYTHRITOL KINASE, CHLOROPLASTIC"/>
    <property type="match status" value="1"/>
</dbReference>
<dbReference type="Gene3D" id="3.30.70.890">
    <property type="entry name" value="GHMP kinase, C-terminal domain"/>
    <property type="match status" value="1"/>
</dbReference>
<evidence type="ECO:0000313" key="13">
    <source>
        <dbReference type="EMBL" id="SDW21208.1"/>
    </source>
</evidence>
<dbReference type="EC" id="2.7.1.148" evidence="2 10"/>
<organism evidence="13 14">
    <name type="scientific">Sulfitobacter pontiacus</name>
    <dbReference type="NCBI Taxonomy" id="60137"/>
    <lineage>
        <taxon>Bacteria</taxon>
        <taxon>Pseudomonadati</taxon>
        <taxon>Pseudomonadota</taxon>
        <taxon>Alphaproteobacteria</taxon>
        <taxon>Rhodobacterales</taxon>
        <taxon>Roseobacteraceae</taxon>
        <taxon>Sulfitobacter</taxon>
    </lineage>
</organism>
<reference evidence="14" key="1">
    <citation type="submission" date="2016-10" db="EMBL/GenBank/DDBJ databases">
        <authorList>
            <person name="Varghese N."/>
            <person name="Submissions S."/>
        </authorList>
    </citation>
    <scope>NUCLEOTIDE SEQUENCE [LARGE SCALE GENOMIC DNA]</scope>
    <source>
        <strain evidence="14">DSM 10014</strain>
    </source>
</reference>
<name>A0A1H2RPK6_9RHOB</name>
<evidence type="ECO:0000256" key="5">
    <source>
        <dbReference type="ARBA" id="ARBA00022741"/>
    </source>
</evidence>
<comment type="catalytic activity">
    <reaction evidence="10">
        <text>4-CDP-2-C-methyl-D-erythritol + ATP = 4-CDP-2-C-methyl-D-erythritol 2-phosphate + ADP + H(+)</text>
        <dbReference type="Rhea" id="RHEA:18437"/>
        <dbReference type="ChEBI" id="CHEBI:15378"/>
        <dbReference type="ChEBI" id="CHEBI:30616"/>
        <dbReference type="ChEBI" id="CHEBI:57823"/>
        <dbReference type="ChEBI" id="CHEBI:57919"/>
        <dbReference type="ChEBI" id="CHEBI:456216"/>
        <dbReference type="EC" id="2.7.1.148"/>
    </reaction>
</comment>
<feature type="active site" evidence="10">
    <location>
        <position position="19"/>
    </location>
</feature>
<proteinExistence type="inferred from homology"/>
<keyword evidence="7 10" id="KW-0067">ATP-binding</keyword>
<dbReference type="NCBIfam" id="TIGR00154">
    <property type="entry name" value="ispE"/>
    <property type="match status" value="1"/>
</dbReference>
<dbReference type="GO" id="GO:0016114">
    <property type="term" value="P:terpenoid biosynthetic process"/>
    <property type="evidence" value="ECO:0007669"/>
    <property type="project" value="UniProtKB-UniRule"/>
</dbReference>
<dbReference type="InterPro" id="IPR020568">
    <property type="entry name" value="Ribosomal_Su5_D2-typ_SF"/>
</dbReference>
<dbReference type="InterPro" id="IPR006204">
    <property type="entry name" value="GHMP_kinase_N_dom"/>
</dbReference>
<evidence type="ECO:0000256" key="10">
    <source>
        <dbReference type="HAMAP-Rule" id="MF_00061"/>
    </source>
</evidence>